<accession>A0A8X6IY28</accession>
<proteinExistence type="predicted"/>
<evidence type="ECO:0000313" key="2">
    <source>
        <dbReference type="EMBL" id="GFQ85080.1"/>
    </source>
</evidence>
<evidence type="ECO:0000256" key="1">
    <source>
        <dbReference type="SAM" id="SignalP"/>
    </source>
</evidence>
<dbReference type="EMBL" id="BMAO01012943">
    <property type="protein sequence ID" value="GFQ85080.1"/>
    <property type="molecule type" value="Genomic_DNA"/>
</dbReference>
<dbReference type="Proteomes" id="UP000887116">
    <property type="component" value="Unassembled WGS sequence"/>
</dbReference>
<comment type="caution">
    <text evidence="2">The sequence shown here is derived from an EMBL/GenBank/DDBJ whole genome shotgun (WGS) entry which is preliminary data.</text>
</comment>
<name>A0A8X6IY28_TRICU</name>
<gene>
    <name evidence="2" type="ORF">TNCT_665281</name>
</gene>
<feature type="chain" id="PRO_5036480355" evidence="1">
    <location>
        <begin position="18"/>
        <end position="116"/>
    </location>
</feature>
<dbReference type="AlphaFoldDB" id="A0A8X6IY28"/>
<reference evidence="2" key="1">
    <citation type="submission" date="2020-07" db="EMBL/GenBank/DDBJ databases">
        <title>Multicomponent nature underlies the extraordinary mechanical properties of spider dragline silk.</title>
        <authorList>
            <person name="Kono N."/>
            <person name="Nakamura H."/>
            <person name="Mori M."/>
            <person name="Yoshida Y."/>
            <person name="Ohtoshi R."/>
            <person name="Malay A.D."/>
            <person name="Moran D.A.P."/>
            <person name="Tomita M."/>
            <person name="Numata K."/>
            <person name="Arakawa K."/>
        </authorList>
    </citation>
    <scope>NUCLEOTIDE SEQUENCE</scope>
</reference>
<organism evidence="2 3">
    <name type="scientific">Trichonephila clavata</name>
    <name type="common">Joro spider</name>
    <name type="synonym">Nephila clavata</name>
    <dbReference type="NCBI Taxonomy" id="2740835"/>
    <lineage>
        <taxon>Eukaryota</taxon>
        <taxon>Metazoa</taxon>
        <taxon>Ecdysozoa</taxon>
        <taxon>Arthropoda</taxon>
        <taxon>Chelicerata</taxon>
        <taxon>Arachnida</taxon>
        <taxon>Araneae</taxon>
        <taxon>Araneomorphae</taxon>
        <taxon>Entelegynae</taxon>
        <taxon>Araneoidea</taxon>
        <taxon>Nephilidae</taxon>
        <taxon>Trichonephila</taxon>
    </lineage>
</organism>
<feature type="signal peptide" evidence="1">
    <location>
        <begin position="1"/>
        <end position="17"/>
    </location>
</feature>
<sequence length="116" mass="13361">MFLSLLRTVFLVEYVLLGKVLYMKTKGNASAAFRELRRKKNLRRGSMSTKGIPAVIKGFEVTKKLGDQHGKDRKRIIYRYLLMPSGQLLTHRHHSLGAVAHVRFLDRYDILTAPYS</sequence>
<protein>
    <submittedName>
        <fullName evidence="2">Uncharacterized protein</fullName>
    </submittedName>
</protein>
<keyword evidence="3" id="KW-1185">Reference proteome</keyword>
<keyword evidence="1" id="KW-0732">Signal</keyword>
<evidence type="ECO:0000313" key="3">
    <source>
        <dbReference type="Proteomes" id="UP000887116"/>
    </source>
</evidence>